<evidence type="ECO:0008006" key="2">
    <source>
        <dbReference type="Google" id="ProtNLM"/>
    </source>
</evidence>
<evidence type="ECO:0000313" key="1">
    <source>
        <dbReference type="EMBL" id="QHT94469.1"/>
    </source>
</evidence>
<dbReference type="Pfam" id="PF05315">
    <property type="entry name" value="ICEA"/>
    <property type="match status" value="1"/>
</dbReference>
<accession>A0A6C0INS8</accession>
<organism evidence="1">
    <name type="scientific">viral metagenome</name>
    <dbReference type="NCBI Taxonomy" id="1070528"/>
    <lineage>
        <taxon>unclassified sequences</taxon>
        <taxon>metagenomes</taxon>
        <taxon>organismal metagenomes</taxon>
    </lineage>
</organism>
<proteinExistence type="predicted"/>
<reference evidence="1" key="1">
    <citation type="journal article" date="2020" name="Nature">
        <title>Giant virus diversity and host interactions through global metagenomics.</title>
        <authorList>
            <person name="Schulz F."/>
            <person name="Roux S."/>
            <person name="Paez-Espino D."/>
            <person name="Jungbluth S."/>
            <person name="Walsh D.A."/>
            <person name="Denef V.J."/>
            <person name="McMahon K.D."/>
            <person name="Konstantinidis K.T."/>
            <person name="Eloe-Fadrosh E.A."/>
            <person name="Kyrpides N.C."/>
            <person name="Woyke T."/>
        </authorList>
    </citation>
    <scope>NUCLEOTIDE SEQUENCE</scope>
    <source>
        <strain evidence="1">GVMAG-M-3300024258-28</strain>
    </source>
</reference>
<dbReference type="AlphaFoldDB" id="A0A6C0INS8"/>
<sequence>MSRTKKSALLVEDVFMPDLCGNSIWISRSYIDETELALGKNGNIRQGTPWSDKYIWELKRKNNKDRGEPVAFRTAGLSHSKIQGRPIRGNIRSALLARTPNCLHCGTTKTLVIDHKNDMYNDMRVLNADTQSVDDFQVLCDKCNNDLKHNAHEKEKTTGILHSVHYLCLPALRNDGEYPWEKTLTEYDESNIWCKKNTYWYDVEEFWRKRDIYVFYMKPLHRELKRKIKVIE</sequence>
<name>A0A6C0INS8_9ZZZZ</name>
<protein>
    <recommendedName>
        <fullName evidence="2">HNH endonuclease</fullName>
    </recommendedName>
</protein>
<dbReference type="EMBL" id="MN740222">
    <property type="protein sequence ID" value="QHT94469.1"/>
    <property type="molecule type" value="Genomic_DNA"/>
</dbReference>
<dbReference type="InterPro" id="IPR007979">
    <property type="entry name" value="NlaIII/ICEA1"/>
</dbReference>